<dbReference type="RefSeq" id="WP_154049348.1">
    <property type="nucleotide sequence ID" value="NZ_LR217739.1"/>
</dbReference>
<evidence type="ECO:0000313" key="11">
    <source>
        <dbReference type="Proteomes" id="UP000294455"/>
    </source>
</evidence>
<dbReference type="GO" id="GO:0048034">
    <property type="term" value="P:heme O biosynthetic process"/>
    <property type="evidence" value="ECO:0007669"/>
    <property type="project" value="UniProtKB-UniRule"/>
</dbReference>
<feature type="transmembrane region" description="Helical" evidence="9">
    <location>
        <begin position="54"/>
        <end position="79"/>
    </location>
</feature>
<evidence type="ECO:0000256" key="9">
    <source>
        <dbReference type="HAMAP-Rule" id="MF_00154"/>
    </source>
</evidence>
<feature type="transmembrane region" description="Helical" evidence="9">
    <location>
        <begin position="131"/>
        <end position="148"/>
    </location>
</feature>
<dbReference type="PANTHER" id="PTHR43448:SF2">
    <property type="entry name" value="PROTOHEME IX FARNESYLTRANSFERASE, MITOCHONDRIAL"/>
    <property type="match status" value="1"/>
</dbReference>
<dbReference type="CDD" id="cd13957">
    <property type="entry name" value="PT_UbiA_Cox10"/>
    <property type="match status" value="1"/>
</dbReference>
<proteinExistence type="inferred from homology"/>
<dbReference type="AlphaFoldDB" id="A0A803GD20"/>
<dbReference type="InterPro" id="IPR000537">
    <property type="entry name" value="UbiA_prenyltransferase"/>
</dbReference>
<dbReference type="GO" id="GO:0005886">
    <property type="term" value="C:plasma membrane"/>
    <property type="evidence" value="ECO:0007669"/>
    <property type="project" value="UniProtKB-SubCell"/>
</dbReference>
<organism evidence="10 11">
    <name type="scientific">Buchnera aphidicola</name>
    <name type="common">Cinara piceae</name>
    <dbReference type="NCBI Taxonomy" id="1660043"/>
    <lineage>
        <taxon>Bacteria</taxon>
        <taxon>Pseudomonadati</taxon>
        <taxon>Pseudomonadota</taxon>
        <taxon>Gammaproteobacteria</taxon>
        <taxon>Enterobacterales</taxon>
        <taxon>Erwiniaceae</taxon>
        <taxon>Buchnera</taxon>
    </lineage>
</organism>
<dbReference type="EMBL" id="LR217739">
    <property type="protein sequence ID" value="VFP88598.1"/>
    <property type="molecule type" value="Genomic_DNA"/>
</dbReference>
<dbReference type="GO" id="GO:0008495">
    <property type="term" value="F:protoheme IX farnesyltransferase activity"/>
    <property type="evidence" value="ECO:0007669"/>
    <property type="project" value="UniProtKB-UniRule"/>
</dbReference>
<comment type="subcellular location">
    <subcellularLocation>
        <location evidence="9">Cell membrane</location>
        <topology evidence="9">Multi-pass membrane protein</topology>
    </subcellularLocation>
    <subcellularLocation>
        <location evidence="1">Membrane</location>
        <topology evidence="1">Multi-pass membrane protein</topology>
    </subcellularLocation>
</comment>
<dbReference type="EC" id="2.5.1.141" evidence="9"/>
<dbReference type="PANTHER" id="PTHR43448">
    <property type="entry name" value="PROTOHEME IX FARNESYLTRANSFERASE, MITOCHONDRIAL"/>
    <property type="match status" value="1"/>
</dbReference>
<keyword evidence="3 9" id="KW-0808">Transferase</keyword>
<feature type="transmembrane region" description="Helical" evidence="9">
    <location>
        <begin position="285"/>
        <end position="303"/>
    </location>
</feature>
<keyword evidence="5 9" id="KW-1133">Transmembrane helix</keyword>
<evidence type="ECO:0000256" key="1">
    <source>
        <dbReference type="ARBA" id="ARBA00004141"/>
    </source>
</evidence>
<evidence type="ECO:0000256" key="2">
    <source>
        <dbReference type="ARBA" id="ARBA00022475"/>
    </source>
</evidence>
<dbReference type="InterPro" id="IPR044878">
    <property type="entry name" value="UbiA_sf"/>
</dbReference>
<sequence>MDFRSFKSLKLDFFSFLKNFKITDKLGLIKPGIIFGNLISLSGGFFLASHGNLLNIFFLKTIVGMVSIISSSCIFNNIIDRDLDKKMNRTKNRILCINTSKKLLVIIFLIACFLCFFGIYIFFIYINLICAIISFIGIFFYVILYSFFFKRVSLYSILIGSVAGSLPPIIGYLSVNNQLNGFCLILFFIFLFWQIAHFCSITIFRYKDYKSADIPTISILYGFIYTKNCISFCIMSIFFLNFLLYYFSYVNFFYCFYVNIFVFIWFIFSIVGNNFLLSCKKWSRIMFFFSIFVVFLVSFLLSINNFTMSIFF</sequence>
<dbReference type="Gene3D" id="1.10.357.140">
    <property type="entry name" value="UbiA prenyltransferase"/>
    <property type="match status" value="1"/>
</dbReference>
<comment type="miscellaneous">
    <text evidence="9">Carbon 2 of the heme B porphyrin ring is defined according to the Fischer nomenclature.</text>
</comment>
<feature type="transmembrane region" description="Helical" evidence="9">
    <location>
        <begin position="251"/>
        <end position="273"/>
    </location>
</feature>
<evidence type="ECO:0000256" key="3">
    <source>
        <dbReference type="ARBA" id="ARBA00022679"/>
    </source>
</evidence>
<evidence type="ECO:0000313" key="10">
    <source>
        <dbReference type="EMBL" id="VFP88598.1"/>
    </source>
</evidence>
<comment type="similarity">
    <text evidence="9">Belongs to the UbiA prenyltransferase family. Protoheme IX farnesyltransferase subfamily.</text>
</comment>
<dbReference type="UniPathway" id="UPA00834">
    <property type="reaction ID" value="UER00712"/>
</dbReference>
<name>A0A803GD20_9GAMM</name>
<comment type="function">
    <text evidence="9">Converts heme B (protoheme IX) to heme O by substitution of the vinyl group on carbon 2 of heme B porphyrin ring with a hydroxyethyl farnesyl side group.</text>
</comment>
<reference evidence="10 11" key="1">
    <citation type="submission" date="2019-02" db="EMBL/GenBank/DDBJ databases">
        <authorList>
            <person name="Manzano-Marin A."/>
            <person name="Manzano-Marin A."/>
        </authorList>
    </citation>
    <scope>NUCLEOTIDE SEQUENCE [LARGE SCALE GENOMIC DNA]</scope>
    <source>
        <strain evidence="10 11">BuCipiceae</strain>
    </source>
</reference>
<dbReference type="OrthoDB" id="9814417at2"/>
<protein>
    <recommendedName>
        <fullName evidence="9">Protoheme IX farnesyltransferase</fullName>
        <ecNumber evidence="9">2.5.1.141</ecNumber>
    </recommendedName>
    <alternativeName>
        <fullName evidence="9">Heme B farnesyltransferase</fullName>
    </alternativeName>
    <alternativeName>
        <fullName evidence="9">Heme O synthase</fullName>
    </alternativeName>
</protein>
<evidence type="ECO:0000256" key="8">
    <source>
        <dbReference type="ARBA" id="ARBA00047690"/>
    </source>
</evidence>
<evidence type="ECO:0000256" key="5">
    <source>
        <dbReference type="ARBA" id="ARBA00022989"/>
    </source>
</evidence>
<gene>
    <name evidence="9 10" type="primary">cyoE</name>
    <name evidence="10" type="ORF">BUCIPICE3303_299</name>
</gene>
<evidence type="ECO:0000256" key="6">
    <source>
        <dbReference type="ARBA" id="ARBA00023133"/>
    </source>
</evidence>
<feature type="transmembrane region" description="Helical" evidence="9">
    <location>
        <begin position="155"/>
        <end position="173"/>
    </location>
</feature>
<feature type="transmembrane region" description="Helical" evidence="9">
    <location>
        <begin position="225"/>
        <end position="245"/>
    </location>
</feature>
<dbReference type="InterPro" id="IPR006369">
    <property type="entry name" value="Protohaem_IX_farnesylTrfase"/>
</dbReference>
<feature type="transmembrane region" description="Helical" evidence="9">
    <location>
        <begin position="179"/>
        <end position="204"/>
    </location>
</feature>
<feature type="transmembrane region" description="Helical" evidence="9">
    <location>
        <begin position="103"/>
        <end position="125"/>
    </location>
</feature>
<dbReference type="Proteomes" id="UP000294455">
    <property type="component" value="Chromosome"/>
</dbReference>
<evidence type="ECO:0000256" key="7">
    <source>
        <dbReference type="ARBA" id="ARBA00023136"/>
    </source>
</evidence>
<accession>A0A803GD20</accession>
<keyword evidence="4 9" id="KW-0812">Transmembrane</keyword>
<comment type="catalytic activity">
    <reaction evidence="8 9">
        <text>heme b + (2E,6E)-farnesyl diphosphate + H2O = Fe(II)-heme o + diphosphate</text>
        <dbReference type="Rhea" id="RHEA:28070"/>
        <dbReference type="ChEBI" id="CHEBI:15377"/>
        <dbReference type="ChEBI" id="CHEBI:33019"/>
        <dbReference type="ChEBI" id="CHEBI:60344"/>
        <dbReference type="ChEBI" id="CHEBI:60530"/>
        <dbReference type="ChEBI" id="CHEBI:175763"/>
        <dbReference type="EC" id="2.5.1.141"/>
    </reaction>
</comment>
<feature type="transmembrane region" description="Helical" evidence="9">
    <location>
        <begin position="28"/>
        <end position="48"/>
    </location>
</feature>
<keyword evidence="2 9" id="KW-1003">Cell membrane</keyword>
<evidence type="ECO:0000256" key="4">
    <source>
        <dbReference type="ARBA" id="ARBA00022692"/>
    </source>
</evidence>
<dbReference type="Pfam" id="PF01040">
    <property type="entry name" value="UbiA"/>
    <property type="match status" value="1"/>
</dbReference>
<comment type="pathway">
    <text evidence="9">Porphyrin-containing compound metabolism; heme O biosynthesis; heme O from protoheme: step 1/1.</text>
</comment>
<keyword evidence="6 9" id="KW-0350">Heme biosynthesis</keyword>
<keyword evidence="7 9" id="KW-0472">Membrane</keyword>
<dbReference type="HAMAP" id="MF_00154">
    <property type="entry name" value="CyoE_CtaB"/>
    <property type="match status" value="1"/>
</dbReference>